<proteinExistence type="predicted"/>
<feature type="signal peptide" evidence="1">
    <location>
        <begin position="1"/>
        <end position="18"/>
    </location>
</feature>
<keyword evidence="1" id="KW-0732">Signal</keyword>
<feature type="chain" id="PRO_5031554857" evidence="1">
    <location>
        <begin position="19"/>
        <end position="220"/>
    </location>
</feature>
<reference evidence="2" key="1">
    <citation type="submission" date="2021-01" db="EMBL/GenBank/DDBJ databases">
        <authorList>
            <person name="Corre E."/>
            <person name="Pelletier E."/>
            <person name="Niang G."/>
            <person name="Scheremetjew M."/>
            <person name="Finn R."/>
            <person name="Kale V."/>
            <person name="Holt S."/>
            <person name="Cochrane G."/>
            <person name="Meng A."/>
            <person name="Brown T."/>
            <person name="Cohen L."/>
        </authorList>
    </citation>
    <scope>NUCLEOTIDE SEQUENCE</scope>
    <source>
        <strain evidence="2">CCMP2058</strain>
    </source>
</reference>
<sequence length="220" mass="24127">MVKLASVVVAGLAFCVLANDSDKVGREISRKSVGNVGNGWFGRVLNRRAYDKSQGLGGDGEKFNDKAVSHLRGGKKKSPAPMSRAKIFRIKMLNFLHTLSNSALESVPHITKLLASPVGRDLSICFSNKDPSELASKIGLWVLKTIPMSAALAPFENIRVARDQAGGDVFLGVKQMWQRDGVLGFWRNLWLLAAQNFGRSPTALPHYTFTYIHATSFNQP</sequence>
<accession>A0A7S0DH21</accession>
<dbReference type="EMBL" id="HBEM01019573">
    <property type="protein sequence ID" value="CAD8454431.1"/>
    <property type="molecule type" value="Transcribed_RNA"/>
</dbReference>
<gene>
    <name evidence="2" type="ORF">LAMO00422_LOCUS13374</name>
</gene>
<protein>
    <submittedName>
        <fullName evidence="2">Uncharacterized protein</fullName>
    </submittedName>
</protein>
<name>A0A7S0DH21_9EUKA</name>
<organism evidence="2">
    <name type="scientific">Amorphochlora amoebiformis</name>
    <dbReference type="NCBI Taxonomy" id="1561963"/>
    <lineage>
        <taxon>Eukaryota</taxon>
        <taxon>Sar</taxon>
        <taxon>Rhizaria</taxon>
        <taxon>Cercozoa</taxon>
        <taxon>Chlorarachniophyceae</taxon>
        <taxon>Amorphochlora</taxon>
    </lineage>
</organism>
<evidence type="ECO:0000256" key="1">
    <source>
        <dbReference type="SAM" id="SignalP"/>
    </source>
</evidence>
<dbReference type="AlphaFoldDB" id="A0A7S0DH21"/>
<evidence type="ECO:0000313" key="2">
    <source>
        <dbReference type="EMBL" id="CAD8454431.1"/>
    </source>
</evidence>